<evidence type="ECO:0000256" key="1">
    <source>
        <dbReference type="SAM" id="MobiDB-lite"/>
    </source>
</evidence>
<evidence type="ECO:0000313" key="2">
    <source>
        <dbReference type="EMBL" id="VAH86057.1"/>
    </source>
</evidence>
<keyword evidence="3" id="KW-1185">Reference proteome</keyword>
<dbReference type="SUPFAM" id="SSF54427">
    <property type="entry name" value="NTF2-like"/>
    <property type="match status" value="1"/>
</dbReference>
<organism evidence="2 3">
    <name type="scientific">Triticum turgidum subsp. durum</name>
    <name type="common">Durum wheat</name>
    <name type="synonym">Triticum durum</name>
    <dbReference type="NCBI Taxonomy" id="4567"/>
    <lineage>
        <taxon>Eukaryota</taxon>
        <taxon>Viridiplantae</taxon>
        <taxon>Streptophyta</taxon>
        <taxon>Embryophyta</taxon>
        <taxon>Tracheophyta</taxon>
        <taxon>Spermatophyta</taxon>
        <taxon>Magnoliopsida</taxon>
        <taxon>Liliopsida</taxon>
        <taxon>Poales</taxon>
        <taxon>Poaceae</taxon>
        <taxon>BOP clade</taxon>
        <taxon>Pooideae</taxon>
        <taxon>Triticodae</taxon>
        <taxon>Triticeae</taxon>
        <taxon>Triticinae</taxon>
        <taxon>Triticum</taxon>
    </lineage>
</organism>
<dbReference type="EMBL" id="LT934116">
    <property type="protein sequence ID" value="VAH86057.1"/>
    <property type="molecule type" value="Genomic_DNA"/>
</dbReference>
<name>A0A9R1R0X1_TRITD</name>
<dbReference type="PANTHER" id="PTHR34213:SF2">
    <property type="entry name" value="NUCLEAR TRANSPORT FACTOR 2 (NTF2) FAMILY PROTEIN"/>
    <property type="match status" value="1"/>
</dbReference>
<dbReference type="PANTHER" id="PTHR34213">
    <property type="entry name" value="NUCLEAR TRANSPORT FACTOR 2 (NTF2) FAMILY PROTEIN"/>
    <property type="match status" value="1"/>
</dbReference>
<dbReference type="InterPro" id="IPR032710">
    <property type="entry name" value="NTF2-like_dom_sf"/>
</dbReference>
<protein>
    <submittedName>
        <fullName evidence="2">Uncharacterized protein</fullName>
    </submittedName>
</protein>
<dbReference type="OMA" id="DQARECE"/>
<feature type="region of interest" description="Disordered" evidence="1">
    <location>
        <begin position="82"/>
        <end position="103"/>
    </location>
</feature>
<gene>
    <name evidence="2" type="ORF">TRITD_3Bv1G274880</name>
</gene>
<accession>A0A9R1R0X1</accession>
<dbReference type="Proteomes" id="UP000324705">
    <property type="component" value="Chromosome 3B"/>
</dbReference>
<evidence type="ECO:0000313" key="3">
    <source>
        <dbReference type="Proteomes" id="UP000324705"/>
    </source>
</evidence>
<reference evidence="2 3" key="1">
    <citation type="submission" date="2017-09" db="EMBL/GenBank/DDBJ databases">
        <authorList>
            <consortium name="International Durum Wheat Genome Sequencing Consortium (IDWGSC)"/>
            <person name="Milanesi L."/>
        </authorList>
    </citation>
    <scope>NUCLEOTIDE SEQUENCE [LARGE SCALE GENOMIC DNA]</scope>
    <source>
        <strain evidence="3">cv. Svevo</strain>
    </source>
</reference>
<sequence>MPSPALCATSAARLRLLLPSAPSALFLGAAAASAALAPAKQRLLFSTTVPAGMAAAAGAKAPTQPPAAGGDVSERIMPHLLNTDTDHAPRHGTSRCTRPMPHLRTRSCAPHSVKQIKSAFYTMPKVFGESKIVEYTIKENATGPGKSQILIDNKQHYKVFGKDVDLESLITLDVEDGKVVRHQDWWDKKPLKNRETVSFPLLGRLAQTSRRGAMLLTHVLMGFGKDPTP</sequence>
<dbReference type="AlphaFoldDB" id="A0A9R1R0X1"/>
<dbReference type="Gramene" id="TRITD3Bv1G274880.3">
    <property type="protein sequence ID" value="TRITD3Bv1G274880.3"/>
    <property type="gene ID" value="TRITD3Bv1G274880"/>
</dbReference>
<proteinExistence type="predicted"/>